<dbReference type="Pfam" id="PF01302">
    <property type="entry name" value="CAP_GLY"/>
    <property type="match status" value="1"/>
</dbReference>
<protein>
    <recommendedName>
        <fullName evidence="1">CAP-Gly domain-containing protein</fullName>
    </recommendedName>
</protein>
<dbReference type="SUPFAM" id="SSF74924">
    <property type="entry name" value="Cap-Gly domain"/>
    <property type="match status" value="1"/>
</dbReference>
<dbReference type="AlphaFoldDB" id="A0A6C0LJV0"/>
<name>A0A6C0LJV0_9ZZZZ</name>
<dbReference type="PROSITE" id="PS50245">
    <property type="entry name" value="CAP_GLY_2"/>
    <property type="match status" value="1"/>
</dbReference>
<dbReference type="InterPro" id="IPR000938">
    <property type="entry name" value="CAP-Gly_domain"/>
</dbReference>
<dbReference type="PANTHER" id="PTHR13958">
    <property type="entry name" value="CENTROSOME-ASSOCIATED PROTEIN 350"/>
    <property type="match status" value="1"/>
</dbReference>
<dbReference type="EMBL" id="MN740504">
    <property type="protein sequence ID" value="QHU30275.1"/>
    <property type="molecule type" value="Genomic_DNA"/>
</dbReference>
<organism evidence="2">
    <name type="scientific">viral metagenome</name>
    <dbReference type="NCBI Taxonomy" id="1070528"/>
    <lineage>
        <taxon>unclassified sequences</taxon>
        <taxon>metagenomes</taxon>
        <taxon>organismal metagenomes</taxon>
    </lineage>
</organism>
<evidence type="ECO:0000313" key="2">
    <source>
        <dbReference type="EMBL" id="QHU30275.1"/>
    </source>
</evidence>
<sequence length="437" mass="50206">MNTSPSVSEVKRKFEQVLSLRQDIINVFHILDSKIKVLQEVYSNMVATHSHKEYVFGIDSFCFQNELIETDYINLKDIFRRIGGRSYCEYYNLYIMVQQYGTAEITDSKVKRSVNFTHNFPPYKHLDTKREYNIDVVRDMQDSITGCITELESHHQGRETSLQADREQSNLGLNIDNLVYTEMFRNTMLKAKIDMFYRYLDVFYNHHSKYYTRLLLKAKLHLGIVNEDILIKQFSQQSIDRSEIAHLKSPGGKESIGGVIKKEEDAQIKSYVQYDEMAESRQNVLSHIIASTGSDNSNGELNDDDSIQSENHSIIDELDNELDVFDSELNKDNIQVKLRSEKILEESELNSVTGSTECMFDSKSVGKRVLIDGYDSVGTISFVGPHNENKDPRVGVTLDTKVGRNNGTVRGHKYFECQAGYGILVVPYKVHFMDELS</sequence>
<dbReference type="PANTHER" id="PTHR13958:SF3">
    <property type="entry name" value="CAP-GLY DOMAIN-CONTAINING PROTEIN-RELATED"/>
    <property type="match status" value="1"/>
</dbReference>
<dbReference type="GO" id="GO:0005813">
    <property type="term" value="C:centrosome"/>
    <property type="evidence" value="ECO:0007669"/>
    <property type="project" value="InterPro"/>
</dbReference>
<dbReference type="GO" id="GO:0034453">
    <property type="term" value="P:microtubule anchoring"/>
    <property type="evidence" value="ECO:0007669"/>
    <property type="project" value="InterPro"/>
</dbReference>
<reference evidence="2" key="1">
    <citation type="journal article" date="2020" name="Nature">
        <title>Giant virus diversity and host interactions through global metagenomics.</title>
        <authorList>
            <person name="Schulz F."/>
            <person name="Roux S."/>
            <person name="Paez-Espino D."/>
            <person name="Jungbluth S."/>
            <person name="Walsh D.A."/>
            <person name="Denef V.J."/>
            <person name="McMahon K.D."/>
            <person name="Konstantinidis K.T."/>
            <person name="Eloe-Fadrosh E.A."/>
            <person name="Kyrpides N.C."/>
            <person name="Woyke T."/>
        </authorList>
    </citation>
    <scope>NUCLEOTIDE SEQUENCE</scope>
    <source>
        <strain evidence="2">GVMAG-M-3300027833-11</strain>
    </source>
</reference>
<dbReference type="SMART" id="SM01052">
    <property type="entry name" value="CAP_GLY"/>
    <property type="match status" value="1"/>
</dbReference>
<evidence type="ECO:0000259" key="1">
    <source>
        <dbReference type="PROSITE" id="PS50245"/>
    </source>
</evidence>
<accession>A0A6C0LJV0</accession>
<dbReference type="GO" id="GO:0008017">
    <property type="term" value="F:microtubule binding"/>
    <property type="evidence" value="ECO:0007669"/>
    <property type="project" value="InterPro"/>
</dbReference>
<proteinExistence type="predicted"/>
<dbReference type="Gene3D" id="2.30.30.190">
    <property type="entry name" value="CAP Gly-rich-like domain"/>
    <property type="match status" value="1"/>
</dbReference>
<feature type="domain" description="CAP-Gly" evidence="1">
    <location>
        <begin position="384"/>
        <end position="434"/>
    </location>
</feature>
<dbReference type="InterPro" id="IPR036859">
    <property type="entry name" value="CAP-Gly_dom_sf"/>
</dbReference>
<dbReference type="InterPro" id="IPR028750">
    <property type="entry name" value="CEP350/CC187"/>
</dbReference>